<evidence type="ECO:0000313" key="2">
    <source>
        <dbReference type="Proteomes" id="UP000724874"/>
    </source>
</evidence>
<proteinExistence type="predicted"/>
<keyword evidence="2" id="KW-1185">Reference proteome</keyword>
<name>A0A9P5TPB1_GYMJU</name>
<reference evidence="1" key="1">
    <citation type="submission" date="2020-11" db="EMBL/GenBank/DDBJ databases">
        <authorList>
            <consortium name="DOE Joint Genome Institute"/>
            <person name="Ahrendt S."/>
            <person name="Riley R."/>
            <person name="Andreopoulos W."/>
            <person name="LaButti K."/>
            <person name="Pangilinan J."/>
            <person name="Ruiz-duenas F.J."/>
            <person name="Barrasa J.M."/>
            <person name="Sanchez-Garcia M."/>
            <person name="Camarero S."/>
            <person name="Miyauchi S."/>
            <person name="Serrano A."/>
            <person name="Linde D."/>
            <person name="Babiker R."/>
            <person name="Drula E."/>
            <person name="Ayuso-Fernandez I."/>
            <person name="Pacheco R."/>
            <person name="Padilla G."/>
            <person name="Ferreira P."/>
            <person name="Barriuso J."/>
            <person name="Kellner H."/>
            <person name="Castanera R."/>
            <person name="Alfaro M."/>
            <person name="Ramirez L."/>
            <person name="Pisabarro A.G."/>
            <person name="Kuo A."/>
            <person name="Tritt A."/>
            <person name="Lipzen A."/>
            <person name="He G."/>
            <person name="Yan M."/>
            <person name="Ng V."/>
            <person name="Cullen D."/>
            <person name="Martin F."/>
            <person name="Rosso M.-N."/>
            <person name="Henrissat B."/>
            <person name="Hibbett D."/>
            <person name="Martinez A.T."/>
            <person name="Grigoriev I.V."/>
        </authorList>
    </citation>
    <scope>NUCLEOTIDE SEQUENCE</scope>
    <source>
        <strain evidence="1">AH 44721</strain>
    </source>
</reference>
<dbReference type="SUPFAM" id="SSF52047">
    <property type="entry name" value="RNI-like"/>
    <property type="match status" value="1"/>
</dbReference>
<evidence type="ECO:0000313" key="1">
    <source>
        <dbReference type="EMBL" id="KAF8902887.1"/>
    </source>
</evidence>
<gene>
    <name evidence="1" type="ORF">CPB84DRAFT_1746402</name>
</gene>
<dbReference type="OrthoDB" id="3365698at2759"/>
<dbReference type="Proteomes" id="UP000724874">
    <property type="component" value="Unassembled WGS sequence"/>
</dbReference>
<protein>
    <submittedName>
        <fullName evidence="1">Uncharacterized protein</fullName>
    </submittedName>
</protein>
<organism evidence="1 2">
    <name type="scientific">Gymnopilus junonius</name>
    <name type="common">Spectacular rustgill mushroom</name>
    <name type="synonym">Gymnopilus spectabilis subsp. junonius</name>
    <dbReference type="NCBI Taxonomy" id="109634"/>
    <lineage>
        <taxon>Eukaryota</taxon>
        <taxon>Fungi</taxon>
        <taxon>Dikarya</taxon>
        <taxon>Basidiomycota</taxon>
        <taxon>Agaricomycotina</taxon>
        <taxon>Agaricomycetes</taxon>
        <taxon>Agaricomycetidae</taxon>
        <taxon>Agaricales</taxon>
        <taxon>Agaricineae</taxon>
        <taxon>Hymenogastraceae</taxon>
        <taxon>Gymnopilus</taxon>
    </lineage>
</organism>
<dbReference type="EMBL" id="JADNYJ010000033">
    <property type="protein sequence ID" value="KAF8902887.1"/>
    <property type="molecule type" value="Genomic_DNA"/>
</dbReference>
<dbReference type="Gene3D" id="3.80.10.10">
    <property type="entry name" value="Ribonuclease Inhibitor"/>
    <property type="match status" value="1"/>
</dbReference>
<comment type="caution">
    <text evidence="1">The sequence shown here is derived from an EMBL/GenBank/DDBJ whole genome shotgun (WGS) entry which is preliminary data.</text>
</comment>
<sequence>MAAHYKNMPALWRELPPFHLGSSDKNELKRRIECLSTLLVRSFPEKLTFFLSKKETPRTDDKILFMLFKHSERWERISLVISEDVCAQFSRVKGHISSLRSLKLFISRTGRLHVDMFEVAPKLEEVYLSSTPWAGSMRLPWHQLGCFTEESTENNHLHYILKEARELKNLDITFHKDSFDGFDAIPHVTFRQLTTLVVQCFAAWQFYINPLFDKLTLPALQELVFRGHCPTSYVSSLALMIRRSACTLQKLTLHNYCILASELESILLLTPSLSHLAIANPTIEVLELFQRDEQAPVHQWTLVPHLQSLTACLDDESSDLNALKHFARPRCDLIFHSVSCAIHGRPTELETFRIIPSTRHDFLNYAEHFGSPATKFDILKSATSYNIAVTNNTIDVHIRKIQLTNTDPEMSRKSRSNAVSREVGNVISLLEHLEITPEMVVYLYLKRVKHRISQLLLDVQMPTDSKINFSRRLDALLPLWTSVLNQVSSELRWGWEKEGGLIYIPEDDRNKNRNLVSFDFNYAHCYYYGIICTMICIHETLVIPGLFAKGIQLWSVTTMKRNSRMEMYENKIE</sequence>
<accession>A0A9P5TPB1</accession>
<dbReference type="AlphaFoldDB" id="A0A9P5TPB1"/>
<dbReference type="InterPro" id="IPR032675">
    <property type="entry name" value="LRR_dom_sf"/>
</dbReference>